<dbReference type="Proteomes" id="UP000887579">
    <property type="component" value="Unplaced"/>
</dbReference>
<dbReference type="WBParaSite" id="ES5_v2.g11174.t1">
    <property type="protein sequence ID" value="ES5_v2.g11174.t1"/>
    <property type="gene ID" value="ES5_v2.g11174"/>
</dbReference>
<name>A0AC34F273_9BILA</name>
<evidence type="ECO:0000313" key="1">
    <source>
        <dbReference type="Proteomes" id="UP000887579"/>
    </source>
</evidence>
<protein>
    <submittedName>
        <fullName evidence="2">FACT complex subunit SSRP1</fullName>
    </submittedName>
</protein>
<organism evidence="1 2">
    <name type="scientific">Panagrolaimus sp. ES5</name>
    <dbReference type="NCBI Taxonomy" id="591445"/>
    <lineage>
        <taxon>Eukaryota</taxon>
        <taxon>Metazoa</taxon>
        <taxon>Ecdysozoa</taxon>
        <taxon>Nematoda</taxon>
        <taxon>Chromadorea</taxon>
        <taxon>Rhabditida</taxon>
        <taxon>Tylenchina</taxon>
        <taxon>Panagrolaimomorpha</taxon>
        <taxon>Panagrolaimoidea</taxon>
        <taxon>Panagrolaimidae</taxon>
        <taxon>Panagrolaimus</taxon>
    </lineage>
</organism>
<evidence type="ECO:0000313" key="2">
    <source>
        <dbReference type="WBParaSite" id="ES5_v2.g11174.t1"/>
    </source>
</evidence>
<proteinExistence type="predicted"/>
<accession>A0AC34F273</accession>
<reference evidence="2" key="1">
    <citation type="submission" date="2022-11" db="UniProtKB">
        <authorList>
            <consortium name="WormBaseParasite"/>
        </authorList>
    </citation>
    <scope>IDENTIFICATION</scope>
</reference>
<sequence>MSDNYDVQNVTKEEMGALYNGDMRFSPSGLTYKNRSTGKVFHLNNDDIETVEQNFMANHPGLRIVTKEGELHRFANFTEGQLNKLKTYIATKWRRNVEVKENSLKGWNFGNVPIVGKNLQFQVNDALDFEIPLSNVSNCTANKSEAILEFHANDDSTVGLVEMRLHMPMVEGVSEEESPAELLRQAIMKYAAVEAETEQHIVLLPNLLCLTPRGRYDVKIFPTFLSFHGKTYDYKIPARSVNRLFMLKHKDGRRLFFVMHINPPIRQGQTRYSFIVFEFNKDELAELELSLTDEQLKETYEGKIERHLNGPLYNIVAKLFRVFVGIKVTVPGGFTLKDDSEAVTCSYKQSHGFLYPMDKGFMYVPKPPIYLRYEEIANVNFARSDVSTKTFDLEISVKGGASFVFSSVAKDDFDSLLQFCKEKNLPVQNVKNLAKAPKGGFGLDDDVDPYKERLKSEAAAADSEESDSDEEDEDYDVDMDERKKREKADDDSEATDGTEPDEEYDTGSAEEDDEDGEKKKKSSSEKKEKRDKKEKSGGSSRKKGGEKKRKDPNAPKRATSAYFHWMNEIRSSITKPGMGVAEVAKEAGRLWKEMSDADKKPYEEKSKEDKERYEKEMKAYKASGGGVAASSGKSSSTPKKSSTSAANTSKSTPTKGAKSREFLSSSSDSSAASEDDDDAKKKKSSKSGASSSNKKEEKKEKPSKKKAKTPSASEDESSDASVDSD</sequence>